<dbReference type="PANTHER" id="PTHR47824:SF3">
    <property type="entry name" value="UBIQUITIN-LIKE DOMAIN-CONTAINING PROTEIN"/>
    <property type="match status" value="1"/>
</dbReference>
<evidence type="ECO:0000313" key="3">
    <source>
        <dbReference type="Proteomes" id="UP000198287"/>
    </source>
</evidence>
<protein>
    <recommendedName>
        <fullName evidence="4">VWFA domain-containing protein</fullName>
    </recommendedName>
</protein>
<dbReference type="Proteomes" id="UP000198287">
    <property type="component" value="Unassembled WGS sequence"/>
</dbReference>
<keyword evidence="3" id="KW-1185">Reference proteome</keyword>
<dbReference type="OrthoDB" id="8300411at2759"/>
<feature type="compositionally biased region" description="Low complexity" evidence="1">
    <location>
        <begin position="155"/>
        <end position="170"/>
    </location>
</feature>
<name>A0A226EFM2_FOLCA</name>
<dbReference type="PANTHER" id="PTHR47824">
    <property type="entry name" value="UBIQUITIN-LIKE DOMAIN-CONTAINING PROTEIN"/>
    <property type="match status" value="1"/>
</dbReference>
<feature type="region of interest" description="Disordered" evidence="1">
    <location>
        <begin position="126"/>
        <end position="170"/>
    </location>
</feature>
<gene>
    <name evidence="2" type="ORF">Fcan01_08796</name>
</gene>
<dbReference type="InterPro" id="IPR036465">
    <property type="entry name" value="vWFA_dom_sf"/>
</dbReference>
<accession>A0A226EFM2</accession>
<organism evidence="2 3">
    <name type="scientific">Folsomia candida</name>
    <name type="common">Springtail</name>
    <dbReference type="NCBI Taxonomy" id="158441"/>
    <lineage>
        <taxon>Eukaryota</taxon>
        <taxon>Metazoa</taxon>
        <taxon>Ecdysozoa</taxon>
        <taxon>Arthropoda</taxon>
        <taxon>Hexapoda</taxon>
        <taxon>Collembola</taxon>
        <taxon>Entomobryomorpha</taxon>
        <taxon>Isotomoidea</taxon>
        <taxon>Isotomidae</taxon>
        <taxon>Proisotominae</taxon>
        <taxon>Folsomia</taxon>
    </lineage>
</organism>
<sequence>MDTISLNQFESVRVGGNENSKISIKTFIESKSLTFTKGSGFYELSKPETIQDTKEILVQRISDPGTLICGKSVRKVLGLEEGKNKKNKKKYEIDAEILKKFKIFVQSTSYNRNLIGGTTFLYKKVPGSVPRPVTPPSSDGPPAKRGRTVSPTRPVTISSSGPSSTPVSSGDASATVEIVFSFDTTGSMYPCLSTVRSVIRDTLSRLTTNIPSIRIGILAHGDYCDEGSNYLIKAANGDNPGKIDWRVEAGKLKEAGIRVYAVQALDQSRADFFYRELASVTLGFHLRLHQLSSVTDFLVAVCYHEGDNADAGGSQQNRLAQFEDELSTAGRMVNNLRGLFDQLRGRSTKTATSVTSASGLLPVSPSRFQVLVVDEDQSIKDFAQDRGLVFKVGRGFYQFTKPENVSDKKEIVLMDKTSGDFYTGWAAAREFSGIEAGKVGKQSPKDSDKYLVFIQSTSYNRKLIKGQKFLYEVDADR</sequence>
<dbReference type="OMA" id="SMYPCLA"/>
<comment type="caution">
    <text evidence="2">The sequence shown here is derived from an EMBL/GenBank/DDBJ whole genome shotgun (WGS) entry which is preliminary data.</text>
</comment>
<dbReference type="GO" id="GO:0032991">
    <property type="term" value="C:protein-containing complex"/>
    <property type="evidence" value="ECO:0007669"/>
    <property type="project" value="UniProtKB-ARBA"/>
</dbReference>
<dbReference type="EMBL" id="LNIX01000004">
    <property type="protein sequence ID" value="OXA56170.1"/>
    <property type="molecule type" value="Genomic_DNA"/>
</dbReference>
<evidence type="ECO:0000313" key="2">
    <source>
        <dbReference type="EMBL" id="OXA56170.1"/>
    </source>
</evidence>
<evidence type="ECO:0008006" key="4">
    <source>
        <dbReference type="Google" id="ProtNLM"/>
    </source>
</evidence>
<dbReference type="STRING" id="158441.A0A226EFM2"/>
<proteinExistence type="predicted"/>
<dbReference type="Gene3D" id="3.40.50.410">
    <property type="entry name" value="von Willebrand factor, type A domain"/>
    <property type="match status" value="1"/>
</dbReference>
<dbReference type="AlphaFoldDB" id="A0A226EFM2"/>
<evidence type="ECO:0000256" key="1">
    <source>
        <dbReference type="SAM" id="MobiDB-lite"/>
    </source>
</evidence>
<reference evidence="2 3" key="1">
    <citation type="submission" date="2015-12" db="EMBL/GenBank/DDBJ databases">
        <title>The genome of Folsomia candida.</title>
        <authorList>
            <person name="Faddeeva A."/>
            <person name="Derks M.F."/>
            <person name="Anvar Y."/>
            <person name="Smit S."/>
            <person name="Van Straalen N."/>
            <person name="Roelofs D."/>
        </authorList>
    </citation>
    <scope>NUCLEOTIDE SEQUENCE [LARGE SCALE GENOMIC DNA]</scope>
    <source>
        <strain evidence="2 3">VU population</strain>
        <tissue evidence="2">Whole body</tissue>
    </source>
</reference>